<dbReference type="InterPro" id="IPR000276">
    <property type="entry name" value="GPCR_Rhodpsn"/>
</dbReference>
<accession>A0A9W9ZRY9</accession>
<name>A0A9W9ZRY9_9CNID</name>
<comment type="subcellular location">
    <subcellularLocation>
        <location evidence="1">Cell membrane</location>
        <topology evidence="1">Multi-pass membrane protein</topology>
    </subcellularLocation>
</comment>
<dbReference type="PROSITE" id="PS00237">
    <property type="entry name" value="G_PROTEIN_RECEP_F1_1"/>
    <property type="match status" value="1"/>
</dbReference>
<feature type="transmembrane region" description="Helical" evidence="10">
    <location>
        <begin position="32"/>
        <end position="52"/>
    </location>
</feature>
<dbReference type="EMBL" id="MU825883">
    <property type="protein sequence ID" value="KAJ7384909.1"/>
    <property type="molecule type" value="Genomic_DNA"/>
</dbReference>
<evidence type="ECO:0000256" key="9">
    <source>
        <dbReference type="RuleBase" id="RU000688"/>
    </source>
</evidence>
<dbReference type="CDD" id="cd00637">
    <property type="entry name" value="7tm_classA_rhodopsin-like"/>
    <property type="match status" value="1"/>
</dbReference>
<dbReference type="PRINTS" id="PR00237">
    <property type="entry name" value="GPCRRHODOPSN"/>
</dbReference>
<dbReference type="SUPFAM" id="SSF81321">
    <property type="entry name" value="Family A G protein-coupled receptor-like"/>
    <property type="match status" value="1"/>
</dbReference>
<evidence type="ECO:0000256" key="5">
    <source>
        <dbReference type="ARBA" id="ARBA00023040"/>
    </source>
</evidence>
<evidence type="ECO:0000256" key="7">
    <source>
        <dbReference type="ARBA" id="ARBA00023170"/>
    </source>
</evidence>
<dbReference type="AlphaFoldDB" id="A0A9W9ZRY9"/>
<evidence type="ECO:0000256" key="3">
    <source>
        <dbReference type="ARBA" id="ARBA00022692"/>
    </source>
</evidence>
<evidence type="ECO:0000259" key="11">
    <source>
        <dbReference type="PROSITE" id="PS50262"/>
    </source>
</evidence>
<evidence type="ECO:0000313" key="13">
    <source>
        <dbReference type="Proteomes" id="UP001163046"/>
    </source>
</evidence>
<keyword evidence="2" id="KW-1003">Cell membrane</keyword>
<dbReference type="PANTHER" id="PTHR24249:SF372">
    <property type="entry name" value="G-PROTEIN COUPLED RECEPTORS FAMILY 1 PROFILE DOMAIN-CONTAINING PROTEIN"/>
    <property type="match status" value="1"/>
</dbReference>
<keyword evidence="3 9" id="KW-0812">Transmembrane</keyword>
<proteinExistence type="inferred from homology"/>
<evidence type="ECO:0000313" key="12">
    <source>
        <dbReference type="EMBL" id="KAJ7384909.1"/>
    </source>
</evidence>
<dbReference type="Proteomes" id="UP001163046">
    <property type="component" value="Unassembled WGS sequence"/>
</dbReference>
<keyword evidence="8 9" id="KW-0807">Transducer</keyword>
<evidence type="ECO:0000256" key="8">
    <source>
        <dbReference type="ARBA" id="ARBA00023224"/>
    </source>
</evidence>
<dbReference type="GO" id="GO:0005886">
    <property type="term" value="C:plasma membrane"/>
    <property type="evidence" value="ECO:0007669"/>
    <property type="project" value="UniProtKB-SubCell"/>
</dbReference>
<evidence type="ECO:0000256" key="2">
    <source>
        <dbReference type="ARBA" id="ARBA00022475"/>
    </source>
</evidence>
<evidence type="ECO:0000256" key="10">
    <source>
        <dbReference type="SAM" id="Phobius"/>
    </source>
</evidence>
<dbReference type="PROSITE" id="PS50262">
    <property type="entry name" value="G_PROTEIN_RECEP_F1_2"/>
    <property type="match status" value="1"/>
</dbReference>
<dbReference type="GO" id="GO:0004930">
    <property type="term" value="F:G protein-coupled receptor activity"/>
    <property type="evidence" value="ECO:0007669"/>
    <property type="project" value="UniProtKB-KW"/>
</dbReference>
<keyword evidence="5 9" id="KW-0297">G-protein coupled receptor</keyword>
<feature type="transmembrane region" description="Helical" evidence="10">
    <location>
        <begin position="249"/>
        <end position="274"/>
    </location>
</feature>
<gene>
    <name evidence="12" type="ORF">OS493_018596</name>
</gene>
<evidence type="ECO:0000256" key="6">
    <source>
        <dbReference type="ARBA" id="ARBA00023136"/>
    </source>
</evidence>
<feature type="domain" description="G-protein coupled receptors family 1 profile" evidence="11">
    <location>
        <begin position="43"/>
        <end position="305"/>
    </location>
</feature>
<reference evidence="12" key="1">
    <citation type="submission" date="2023-01" db="EMBL/GenBank/DDBJ databases">
        <title>Genome assembly of the deep-sea coral Lophelia pertusa.</title>
        <authorList>
            <person name="Herrera S."/>
            <person name="Cordes E."/>
        </authorList>
    </citation>
    <scope>NUCLEOTIDE SEQUENCE</scope>
    <source>
        <strain evidence="12">USNM1676648</strain>
        <tissue evidence="12">Polyp</tissue>
    </source>
</reference>
<dbReference type="PANTHER" id="PTHR24249">
    <property type="entry name" value="HISTAMINE RECEPTOR-RELATED G-PROTEIN COUPLED RECEPTOR"/>
    <property type="match status" value="1"/>
</dbReference>
<dbReference type="OrthoDB" id="5965047at2759"/>
<dbReference type="Gene3D" id="1.20.1070.10">
    <property type="entry name" value="Rhodopsin 7-helix transmembrane proteins"/>
    <property type="match status" value="1"/>
</dbReference>
<sequence>MGGSFNASQSQTNPGFTASPPSTVSTALQTAVLSPTFVANFLGNVCVCLAISRVRSLRQKPSSSIVASLAVSDFLLLSFLLFRLIWLYDFEAASKVCEHFLMLLGALSYVSIAHICLLSCDRYAAIVYPLRYLTIVTTRRVKGALFVAWGAPVLSIVVLPLFYADSDSSLFRRSIIGCSESGSTPSLVHKVHLSCNFSLFVAIPFMVMIFAYGRIAKISWFQSNRVEPGENLNPETAELRKKKRKEMKWMKTIVMVIGAFAFCYLPAFICLMLAVKLGPSQIPNSLRSAVVVMIVISSALNPIIYMLRSNEFKRAFKRIFRGASIGPKIESNDTARTGITRLAASTCAVQNDLPSFFGAPAEYATSAEQRTPRLDLDVPGV</sequence>
<dbReference type="InterPro" id="IPR050569">
    <property type="entry name" value="TAAR"/>
</dbReference>
<feature type="transmembrane region" description="Helical" evidence="10">
    <location>
        <begin position="100"/>
        <end position="120"/>
    </location>
</feature>
<feature type="transmembrane region" description="Helical" evidence="10">
    <location>
        <begin position="197"/>
        <end position="215"/>
    </location>
</feature>
<feature type="transmembrane region" description="Helical" evidence="10">
    <location>
        <begin position="141"/>
        <end position="163"/>
    </location>
</feature>
<feature type="transmembrane region" description="Helical" evidence="10">
    <location>
        <begin position="64"/>
        <end position="88"/>
    </location>
</feature>
<dbReference type="InterPro" id="IPR017452">
    <property type="entry name" value="GPCR_Rhodpsn_7TM"/>
</dbReference>
<protein>
    <recommendedName>
        <fullName evidence="11">G-protein coupled receptors family 1 profile domain-containing protein</fullName>
    </recommendedName>
</protein>
<keyword evidence="7 9" id="KW-0675">Receptor</keyword>
<dbReference type="Pfam" id="PF00001">
    <property type="entry name" value="7tm_1"/>
    <property type="match status" value="1"/>
</dbReference>
<keyword evidence="13" id="KW-1185">Reference proteome</keyword>
<keyword evidence="6 10" id="KW-0472">Membrane</keyword>
<evidence type="ECO:0000256" key="4">
    <source>
        <dbReference type="ARBA" id="ARBA00022989"/>
    </source>
</evidence>
<comment type="caution">
    <text evidence="12">The sequence shown here is derived from an EMBL/GenBank/DDBJ whole genome shotgun (WGS) entry which is preliminary data.</text>
</comment>
<evidence type="ECO:0000256" key="1">
    <source>
        <dbReference type="ARBA" id="ARBA00004651"/>
    </source>
</evidence>
<comment type="similarity">
    <text evidence="9">Belongs to the G-protein coupled receptor 1 family.</text>
</comment>
<organism evidence="12 13">
    <name type="scientific">Desmophyllum pertusum</name>
    <dbReference type="NCBI Taxonomy" id="174260"/>
    <lineage>
        <taxon>Eukaryota</taxon>
        <taxon>Metazoa</taxon>
        <taxon>Cnidaria</taxon>
        <taxon>Anthozoa</taxon>
        <taxon>Hexacorallia</taxon>
        <taxon>Scleractinia</taxon>
        <taxon>Caryophylliina</taxon>
        <taxon>Caryophylliidae</taxon>
        <taxon>Desmophyllum</taxon>
    </lineage>
</organism>
<keyword evidence="4 10" id="KW-1133">Transmembrane helix</keyword>
<dbReference type="SMART" id="SM01381">
    <property type="entry name" value="7TM_GPCR_Srsx"/>
    <property type="match status" value="1"/>
</dbReference>
<feature type="transmembrane region" description="Helical" evidence="10">
    <location>
        <begin position="286"/>
        <end position="307"/>
    </location>
</feature>